<evidence type="ECO:0000256" key="1">
    <source>
        <dbReference type="SAM" id="MobiDB-lite"/>
    </source>
</evidence>
<name>A0A8C6ZU49_NOTPE</name>
<evidence type="ECO:0000313" key="2">
    <source>
        <dbReference type="Ensembl" id="ENSNPEP00000020782.1"/>
    </source>
</evidence>
<dbReference type="AlphaFoldDB" id="A0A8C6ZU49"/>
<proteinExistence type="predicted"/>
<accession>A0A8C6ZU49</accession>
<evidence type="ECO:0000313" key="3">
    <source>
        <dbReference type="Proteomes" id="UP000694420"/>
    </source>
</evidence>
<dbReference type="Ensembl" id="ENSNPET00000021324.1">
    <property type="protein sequence ID" value="ENSNPEP00000020782.1"/>
    <property type="gene ID" value="ENSNPEG00000015444.1"/>
</dbReference>
<organism evidence="2 3">
    <name type="scientific">Nothoprocta perdicaria</name>
    <name type="common">Chilean tinamou</name>
    <name type="synonym">Crypturus perdicarius</name>
    <dbReference type="NCBI Taxonomy" id="30464"/>
    <lineage>
        <taxon>Eukaryota</taxon>
        <taxon>Metazoa</taxon>
        <taxon>Chordata</taxon>
        <taxon>Craniata</taxon>
        <taxon>Vertebrata</taxon>
        <taxon>Euteleostomi</taxon>
        <taxon>Archelosauria</taxon>
        <taxon>Archosauria</taxon>
        <taxon>Dinosauria</taxon>
        <taxon>Saurischia</taxon>
        <taxon>Theropoda</taxon>
        <taxon>Coelurosauria</taxon>
        <taxon>Aves</taxon>
        <taxon>Palaeognathae</taxon>
        <taxon>Tinamiformes</taxon>
        <taxon>Tinamidae</taxon>
        <taxon>Nothoprocta</taxon>
    </lineage>
</organism>
<reference evidence="2" key="1">
    <citation type="submission" date="2025-08" db="UniProtKB">
        <authorList>
            <consortium name="Ensembl"/>
        </authorList>
    </citation>
    <scope>IDENTIFICATION</scope>
</reference>
<keyword evidence="3" id="KW-1185">Reference proteome</keyword>
<reference evidence="2" key="2">
    <citation type="submission" date="2025-09" db="UniProtKB">
        <authorList>
            <consortium name="Ensembl"/>
        </authorList>
    </citation>
    <scope>IDENTIFICATION</scope>
</reference>
<feature type="region of interest" description="Disordered" evidence="1">
    <location>
        <begin position="37"/>
        <end position="60"/>
    </location>
</feature>
<protein>
    <submittedName>
        <fullName evidence="2">Uncharacterized protein</fullName>
    </submittedName>
</protein>
<dbReference type="Proteomes" id="UP000694420">
    <property type="component" value="Unplaced"/>
</dbReference>
<sequence>PIKLKFLTVSVINQKLQKMVHDIKKNETGIINKFKKLKKKPPPSVPKRDYASGKTGLIEI</sequence>